<feature type="compositionally biased region" description="Basic residues" evidence="16">
    <location>
        <begin position="55"/>
        <end position="70"/>
    </location>
</feature>
<evidence type="ECO:0000256" key="10">
    <source>
        <dbReference type="ARBA" id="ARBA00023125"/>
    </source>
</evidence>
<dbReference type="PROSITE" id="PS51194">
    <property type="entry name" value="HELICASE_CTER"/>
    <property type="match status" value="1"/>
</dbReference>
<dbReference type="GO" id="GO:0005634">
    <property type="term" value="C:nucleus"/>
    <property type="evidence" value="ECO:0007669"/>
    <property type="project" value="UniProtKB-SubCell"/>
</dbReference>
<keyword evidence="12" id="KW-0539">Nucleus</keyword>
<reference evidence="19" key="1">
    <citation type="submission" date="2017-01" db="EMBL/GenBank/DDBJ databases">
        <title>A deep insight into the sialotranscriptome of adult male and female Cluex tarsalis mosquitoes.</title>
        <authorList>
            <person name="Ribeiro J.M."/>
            <person name="Moreira F."/>
            <person name="Bernard K.A."/>
            <person name="Calvo E."/>
        </authorList>
    </citation>
    <scope>NUCLEOTIDE SEQUENCE</scope>
    <source>
        <strain evidence="19">Kern County</strain>
        <tissue evidence="19">Salivary glands</tissue>
    </source>
</reference>
<dbReference type="GO" id="GO:0005737">
    <property type="term" value="C:cytoplasm"/>
    <property type="evidence" value="ECO:0007669"/>
    <property type="project" value="UniProtKB-ARBA"/>
</dbReference>
<dbReference type="GO" id="GO:0006281">
    <property type="term" value="P:DNA repair"/>
    <property type="evidence" value="ECO:0007669"/>
    <property type="project" value="TreeGrafter"/>
</dbReference>
<evidence type="ECO:0000256" key="7">
    <source>
        <dbReference type="ARBA" id="ARBA00022806"/>
    </source>
</evidence>
<accession>A0A1Q3EX87</accession>
<evidence type="ECO:0000256" key="15">
    <source>
        <dbReference type="ARBA" id="ARBA00082628"/>
    </source>
</evidence>
<dbReference type="SMART" id="SM00490">
    <property type="entry name" value="HELICc"/>
    <property type="match status" value="1"/>
</dbReference>
<keyword evidence="11" id="KW-0804">Transcription</keyword>
<evidence type="ECO:0000256" key="5">
    <source>
        <dbReference type="ARBA" id="ARBA00022741"/>
    </source>
</evidence>
<keyword evidence="7" id="KW-0347">Helicase</keyword>
<feature type="compositionally biased region" description="Low complexity" evidence="16">
    <location>
        <begin position="71"/>
        <end position="87"/>
    </location>
</feature>
<dbReference type="Gene3D" id="3.40.50.10810">
    <property type="entry name" value="Tandem AAA-ATPase domain"/>
    <property type="match status" value="1"/>
</dbReference>
<evidence type="ECO:0000256" key="1">
    <source>
        <dbReference type="ARBA" id="ARBA00004123"/>
    </source>
</evidence>
<dbReference type="PROSITE" id="PS51192">
    <property type="entry name" value="HELICASE_ATP_BIND_1"/>
    <property type="match status" value="1"/>
</dbReference>
<evidence type="ECO:0000256" key="13">
    <source>
        <dbReference type="ARBA" id="ARBA00070113"/>
    </source>
</evidence>
<feature type="compositionally biased region" description="Acidic residues" evidence="16">
    <location>
        <begin position="167"/>
        <end position="183"/>
    </location>
</feature>
<dbReference type="CDD" id="cd18793">
    <property type="entry name" value="SF2_C_SNF"/>
    <property type="match status" value="1"/>
</dbReference>
<evidence type="ECO:0000256" key="2">
    <source>
        <dbReference type="ARBA" id="ARBA00007025"/>
    </source>
</evidence>
<dbReference type="FunFam" id="3.40.50.10810:FF:000043">
    <property type="entry name" value="Transcription termination factor 2"/>
    <property type="match status" value="1"/>
</dbReference>
<dbReference type="SMART" id="SM00487">
    <property type="entry name" value="DEXDc"/>
    <property type="match status" value="1"/>
</dbReference>
<dbReference type="GO" id="GO:0003677">
    <property type="term" value="F:DNA binding"/>
    <property type="evidence" value="ECO:0007669"/>
    <property type="project" value="UniProtKB-KW"/>
</dbReference>
<dbReference type="InterPro" id="IPR050628">
    <property type="entry name" value="SNF2_RAD54_helicase_TF"/>
</dbReference>
<sequence>MSDSEDIFVGNTSDEEEYASVNSSIQEPESIIIEETDDEEHVEEEEEEEKLLRERLKKRQSRRMSFHPKRSSSSSSSESEVEAVAADESSDEYEVVVKPGPVKVSVKVHSDASGSETDDEERSMDARALSPRTRMSISGIRPEDMSSDEDDEIIVQRKKKGRNVLISDDEEDEKEGEKEDSFDESLPMRSFDAEGNRRESISSKLSSTAVSDDVKETSRRDSISTKLSSTAVSEEELKEELGNLSIEGRLSSSVRQSIGNKLSSTALNSSSEQHKSDPKSDDTSSIALIEKTEEVVTLSSDDERPNKPDKPALVQPTIRAAFAKQQVSQSFYDSRQRKLADTQQSLATMEKLMLAKNSLPDKGVNLMRRIVKAKEEIAGLAKELNGLEVQESKSLRNDIRQSFESTNNSLASANASVKSVKDEDKVINISWDDIKKAADQIVPVHTGKKGIATFENQKTLTMGRLETLHKSIETCPSEDTYAEPPKLLKIELMNHQLHALAWMMWRENQKPRGGILADDMGLGKTLSMISLILKSAEMDDPDKEIEESDSDEEEDNAGWKAKGRRDYYAGGTLVVCPASLMRQWEGEITNRVARNSMAVSVYHGSNRDAKSRHLAKYDVVITTYNIVAREGKGDHGGLFGVNWERIILDEAHTIRNHKTAVSVGCCALKGRYRWALTGTPIQNKEMDIYALLKFLRCTPFDDLNHWKKWIDNKTAGGMVRLNTIMKSLMLRRTKQQLKEKGAIQCLPEKNIEIIEVQLTKDEMNVYQRVLLYSRTLFSQFLHQRTEKENANHYGYAGNQATYAQNRQPNGAFDRVHQKLKQLHTKDDVKQHEILVLLLRLRQICCHPGLIHKMLDDDEGNFHDVSAEEEAPELDLLAQLNNLKLTDGENGGNDSTGALRELNISDQLPQNTEALSKASSKVMMRSNPVFDMDRLSSKIGAVLKLLDERVLCTDDKAVVVSQWSSVLEIVAQQLRVKGVRFTALTGAVPVKLRNDLVVEFNKEGAGPKLMLLSLTAGGVGLNLVGANHLMLLDLHWNPQLEAQAQDRVYRVGQKKPVYIWKFMCTDTVEHKIMGLQQKKLDLATQALTGTKHTGSKLTIDDLKSLFEL</sequence>
<dbReference type="GO" id="GO:0016787">
    <property type="term" value="F:hydrolase activity"/>
    <property type="evidence" value="ECO:0007669"/>
    <property type="project" value="UniProtKB-KW"/>
</dbReference>
<evidence type="ECO:0000259" key="18">
    <source>
        <dbReference type="PROSITE" id="PS51194"/>
    </source>
</evidence>
<feature type="compositionally biased region" description="Polar residues" evidence="16">
    <location>
        <begin position="250"/>
        <end position="271"/>
    </location>
</feature>
<name>A0A1Q3EX87_CULTA</name>
<dbReference type="AlphaFoldDB" id="A0A1Q3EX87"/>
<dbReference type="InterPro" id="IPR049730">
    <property type="entry name" value="SNF2/RAD54-like_C"/>
</dbReference>
<comment type="similarity">
    <text evidence="2">Belongs to the SNF2/RAD54 helicase family.</text>
</comment>
<keyword evidence="10" id="KW-0238">DNA-binding</keyword>
<dbReference type="SUPFAM" id="SSF52540">
    <property type="entry name" value="P-loop containing nucleoside triphosphate hydrolases"/>
    <property type="match status" value="2"/>
</dbReference>
<keyword evidence="9" id="KW-0805">Transcription regulation</keyword>
<dbReference type="InterPro" id="IPR014001">
    <property type="entry name" value="Helicase_ATP-bd"/>
</dbReference>
<evidence type="ECO:0000256" key="14">
    <source>
        <dbReference type="ARBA" id="ARBA00079067"/>
    </source>
</evidence>
<feature type="domain" description="Helicase C-terminal" evidence="18">
    <location>
        <begin position="944"/>
        <end position="1102"/>
    </location>
</feature>
<evidence type="ECO:0000256" key="12">
    <source>
        <dbReference type="ARBA" id="ARBA00023242"/>
    </source>
</evidence>
<keyword evidence="4" id="KW-0597">Phosphoprotein</keyword>
<dbReference type="InterPro" id="IPR027417">
    <property type="entry name" value="P-loop_NTPase"/>
</dbReference>
<dbReference type="InterPro" id="IPR000330">
    <property type="entry name" value="SNF2_N"/>
</dbReference>
<feature type="compositionally biased region" description="Basic and acidic residues" evidence="16">
    <location>
        <begin position="191"/>
        <end position="201"/>
    </location>
</feature>
<feature type="domain" description="Helicase ATP-binding" evidence="17">
    <location>
        <begin position="505"/>
        <end position="698"/>
    </location>
</feature>
<dbReference type="GO" id="GO:0004386">
    <property type="term" value="F:helicase activity"/>
    <property type="evidence" value="ECO:0007669"/>
    <property type="project" value="UniProtKB-KW"/>
</dbReference>
<dbReference type="InterPro" id="IPR001650">
    <property type="entry name" value="Helicase_C-like"/>
</dbReference>
<keyword evidence="6" id="KW-0378">Hydrolase</keyword>
<dbReference type="GO" id="GO:0008094">
    <property type="term" value="F:ATP-dependent activity, acting on DNA"/>
    <property type="evidence" value="ECO:0007669"/>
    <property type="project" value="UniProtKB-ARBA"/>
</dbReference>
<proteinExistence type="inferred from homology"/>
<dbReference type="PANTHER" id="PTHR45626">
    <property type="entry name" value="TRANSCRIPTION TERMINATION FACTOR 2-RELATED"/>
    <property type="match status" value="1"/>
</dbReference>
<keyword evidence="3" id="KW-0806">Transcription termination</keyword>
<dbReference type="Gene3D" id="3.40.50.300">
    <property type="entry name" value="P-loop containing nucleotide triphosphate hydrolases"/>
    <property type="match status" value="1"/>
</dbReference>
<keyword evidence="8" id="KW-0067">ATP-binding</keyword>
<feature type="compositionally biased region" description="Low complexity" evidence="16">
    <location>
        <begin position="96"/>
        <end position="107"/>
    </location>
</feature>
<evidence type="ECO:0000256" key="4">
    <source>
        <dbReference type="ARBA" id="ARBA00022553"/>
    </source>
</evidence>
<evidence type="ECO:0000256" key="9">
    <source>
        <dbReference type="ARBA" id="ARBA00023015"/>
    </source>
</evidence>
<evidence type="ECO:0000256" key="6">
    <source>
        <dbReference type="ARBA" id="ARBA00022801"/>
    </source>
</evidence>
<dbReference type="PANTHER" id="PTHR45626:SF50">
    <property type="entry name" value="TRANSCRIPTION TERMINATION FACTOR 2"/>
    <property type="match status" value="1"/>
</dbReference>
<feature type="region of interest" description="Disordered" evidence="16">
    <location>
        <begin position="1"/>
        <end position="285"/>
    </location>
</feature>
<evidence type="ECO:0000259" key="17">
    <source>
        <dbReference type="PROSITE" id="PS51192"/>
    </source>
</evidence>
<evidence type="ECO:0000256" key="16">
    <source>
        <dbReference type="SAM" id="MobiDB-lite"/>
    </source>
</evidence>
<feature type="compositionally biased region" description="Basic and acidic residues" evidence="16">
    <location>
        <begin position="212"/>
        <end position="223"/>
    </location>
</feature>
<dbReference type="GO" id="GO:0006353">
    <property type="term" value="P:DNA-templated transcription termination"/>
    <property type="evidence" value="ECO:0007669"/>
    <property type="project" value="UniProtKB-KW"/>
</dbReference>
<evidence type="ECO:0000256" key="3">
    <source>
        <dbReference type="ARBA" id="ARBA00022472"/>
    </source>
</evidence>
<evidence type="ECO:0000256" key="8">
    <source>
        <dbReference type="ARBA" id="ARBA00022840"/>
    </source>
</evidence>
<dbReference type="Pfam" id="PF00176">
    <property type="entry name" value="SNF2-rel_dom"/>
    <property type="match status" value="1"/>
</dbReference>
<feature type="compositionally biased region" description="Acidic residues" evidence="16">
    <location>
        <begin position="540"/>
        <end position="556"/>
    </location>
</feature>
<dbReference type="EMBL" id="GFDL01015122">
    <property type="protein sequence ID" value="JAV19923.1"/>
    <property type="molecule type" value="Transcribed_RNA"/>
</dbReference>
<feature type="compositionally biased region" description="Acidic residues" evidence="16">
    <location>
        <begin position="32"/>
        <end position="49"/>
    </location>
</feature>
<feature type="region of interest" description="Disordered" evidence="16">
    <location>
        <begin position="540"/>
        <end position="559"/>
    </location>
</feature>
<dbReference type="Pfam" id="PF00271">
    <property type="entry name" value="Helicase_C"/>
    <property type="match status" value="1"/>
</dbReference>
<organism evidence="19">
    <name type="scientific">Culex tarsalis</name>
    <name type="common">Encephalitis mosquito</name>
    <dbReference type="NCBI Taxonomy" id="7177"/>
    <lineage>
        <taxon>Eukaryota</taxon>
        <taxon>Metazoa</taxon>
        <taxon>Ecdysozoa</taxon>
        <taxon>Arthropoda</taxon>
        <taxon>Hexapoda</taxon>
        <taxon>Insecta</taxon>
        <taxon>Pterygota</taxon>
        <taxon>Neoptera</taxon>
        <taxon>Endopterygota</taxon>
        <taxon>Diptera</taxon>
        <taxon>Nematocera</taxon>
        <taxon>Culicoidea</taxon>
        <taxon>Culicidae</taxon>
        <taxon>Culicinae</taxon>
        <taxon>Culicini</taxon>
        <taxon>Culex</taxon>
        <taxon>Culex</taxon>
    </lineage>
</organism>
<protein>
    <recommendedName>
        <fullName evidence="13">Transcription termination factor 2</fullName>
    </recommendedName>
    <alternativeName>
        <fullName evidence="15">RNA polymerase II termination factor</fullName>
    </alternativeName>
    <alternativeName>
        <fullName evidence="14">Transcription release factor 2</fullName>
    </alternativeName>
</protein>
<evidence type="ECO:0000256" key="11">
    <source>
        <dbReference type="ARBA" id="ARBA00023163"/>
    </source>
</evidence>
<dbReference type="InterPro" id="IPR038718">
    <property type="entry name" value="SNF2-like_sf"/>
</dbReference>
<evidence type="ECO:0000313" key="19">
    <source>
        <dbReference type="EMBL" id="JAV19923.1"/>
    </source>
</evidence>
<keyword evidence="5" id="KW-0547">Nucleotide-binding</keyword>
<comment type="subcellular location">
    <subcellularLocation>
        <location evidence="1">Nucleus</location>
    </subcellularLocation>
</comment>
<feature type="compositionally biased region" description="Basic and acidic residues" evidence="16">
    <location>
        <begin position="272"/>
        <end position="282"/>
    </location>
</feature>
<dbReference type="GO" id="GO:0005524">
    <property type="term" value="F:ATP binding"/>
    <property type="evidence" value="ECO:0007669"/>
    <property type="project" value="UniProtKB-KW"/>
</dbReference>